<dbReference type="GO" id="GO:0004155">
    <property type="term" value="F:6,7-dihydropteridine reductase activity"/>
    <property type="evidence" value="ECO:0007669"/>
    <property type="project" value="UniProtKB-EC"/>
</dbReference>
<dbReference type="PANTHER" id="PTHR43673">
    <property type="entry name" value="NAD(P)H NITROREDUCTASE YDGI-RELATED"/>
    <property type="match status" value="1"/>
</dbReference>
<dbReference type="Gene3D" id="3.40.109.10">
    <property type="entry name" value="NADH Oxidase"/>
    <property type="match status" value="1"/>
</dbReference>
<evidence type="ECO:0000256" key="6">
    <source>
        <dbReference type="ARBA" id="ARBA00023002"/>
    </source>
</evidence>
<evidence type="ECO:0000256" key="3">
    <source>
        <dbReference type="ARBA" id="ARBA00022630"/>
    </source>
</evidence>
<evidence type="ECO:0000259" key="7">
    <source>
        <dbReference type="Pfam" id="PF00881"/>
    </source>
</evidence>
<dbReference type="InterPro" id="IPR029479">
    <property type="entry name" value="Nitroreductase"/>
</dbReference>
<evidence type="ECO:0000313" key="8">
    <source>
        <dbReference type="EMBL" id="MFC5551691.1"/>
    </source>
</evidence>
<organism evidence="8 9">
    <name type="scientific">Massilia aerilata</name>
    <dbReference type="NCBI Taxonomy" id="453817"/>
    <lineage>
        <taxon>Bacteria</taxon>
        <taxon>Pseudomonadati</taxon>
        <taxon>Pseudomonadota</taxon>
        <taxon>Betaproteobacteria</taxon>
        <taxon>Burkholderiales</taxon>
        <taxon>Oxalobacteraceae</taxon>
        <taxon>Telluria group</taxon>
        <taxon>Massilia</taxon>
    </lineage>
</organism>
<dbReference type="NCBIfam" id="NF008275">
    <property type="entry name" value="PRK11053.1"/>
    <property type="match status" value="1"/>
</dbReference>
<dbReference type="SUPFAM" id="SSF55469">
    <property type="entry name" value="FMN-dependent nitroreductase-like"/>
    <property type="match status" value="1"/>
</dbReference>
<keyword evidence="4" id="KW-0288">FMN</keyword>
<name>A0ABW0S5R7_9BURK</name>
<dbReference type="RefSeq" id="WP_379776181.1">
    <property type="nucleotide sequence ID" value="NZ_JBHSMZ010000024.1"/>
</dbReference>
<evidence type="ECO:0000256" key="4">
    <source>
        <dbReference type="ARBA" id="ARBA00022643"/>
    </source>
</evidence>
<dbReference type="EMBL" id="JBHSMZ010000024">
    <property type="protein sequence ID" value="MFC5551691.1"/>
    <property type="molecule type" value="Genomic_DNA"/>
</dbReference>
<keyword evidence="6 8" id="KW-0560">Oxidoreductase</keyword>
<proteinExistence type="inferred from homology"/>
<evidence type="ECO:0000313" key="9">
    <source>
        <dbReference type="Proteomes" id="UP001596086"/>
    </source>
</evidence>
<dbReference type="CDD" id="cd02149">
    <property type="entry name" value="NfsB-like"/>
    <property type="match status" value="1"/>
</dbReference>
<dbReference type="Proteomes" id="UP001596086">
    <property type="component" value="Unassembled WGS sequence"/>
</dbReference>
<dbReference type="Pfam" id="PF00881">
    <property type="entry name" value="Nitroreductase"/>
    <property type="match status" value="1"/>
</dbReference>
<comment type="cofactor">
    <cofactor evidence="1">
        <name>FMN</name>
        <dbReference type="ChEBI" id="CHEBI:58210"/>
    </cofactor>
</comment>
<comment type="caution">
    <text evidence="8">The sequence shown here is derived from an EMBL/GenBank/DDBJ whole genome shotgun (WGS) entry which is preliminary data.</text>
</comment>
<keyword evidence="9" id="KW-1185">Reference proteome</keyword>
<dbReference type="InterPro" id="IPR000415">
    <property type="entry name" value="Nitroreductase-like"/>
</dbReference>
<protein>
    <submittedName>
        <fullName evidence="8">Oxygen-insensitive NAD(P)H nitroreductase</fullName>
        <ecNumber evidence="8">1.5.1.34</ecNumber>
    </submittedName>
</protein>
<evidence type="ECO:0000256" key="5">
    <source>
        <dbReference type="ARBA" id="ARBA00022857"/>
    </source>
</evidence>
<evidence type="ECO:0000256" key="1">
    <source>
        <dbReference type="ARBA" id="ARBA00001917"/>
    </source>
</evidence>
<comment type="similarity">
    <text evidence="2">Belongs to the nitroreductase family.</text>
</comment>
<reference evidence="9" key="1">
    <citation type="journal article" date="2019" name="Int. J. Syst. Evol. Microbiol.">
        <title>The Global Catalogue of Microorganisms (GCM) 10K type strain sequencing project: providing services to taxonomists for standard genome sequencing and annotation.</title>
        <authorList>
            <consortium name="The Broad Institute Genomics Platform"/>
            <consortium name="The Broad Institute Genome Sequencing Center for Infectious Disease"/>
            <person name="Wu L."/>
            <person name="Ma J."/>
        </authorList>
    </citation>
    <scope>NUCLEOTIDE SEQUENCE [LARGE SCALE GENOMIC DNA]</scope>
    <source>
        <strain evidence="9">CGMCC 4.5798</strain>
    </source>
</reference>
<accession>A0ABW0S5R7</accession>
<keyword evidence="3" id="KW-0285">Flavoprotein</keyword>
<dbReference type="PANTHER" id="PTHR43673:SF2">
    <property type="entry name" value="NITROREDUCTASE"/>
    <property type="match status" value="1"/>
</dbReference>
<sequence length="217" mass="24028">MDILAAATKRHTVKAYDPTRSVPDELMQQIYGLLRNSPSSVNSQPWHFIVASTPDAKARMAKGAQGGFSYNEPKILNASHVILFCVRADADQAHLDNILEQEQRDGRFRDEAARAGQAKGRLGYVNLHRYTQKDLPQWLEKQVYIALGAAMLGAAKLGIDTTPMEGIDVPVLDAEFGLHERGLTSLVMLSFGYHAETDFNAGLPKSRLAEEQVFTFL</sequence>
<keyword evidence="5" id="KW-0521">NADP</keyword>
<dbReference type="InterPro" id="IPR033878">
    <property type="entry name" value="NfsB-like"/>
</dbReference>
<evidence type="ECO:0000256" key="2">
    <source>
        <dbReference type="ARBA" id="ARBA00007118"/>
    </source>
</evidence>
<feature type="domain" description="Nitroreductase" evidence="7">
    <location>
        <begin position="8"/>
        <end position="193"/>
    </location>
</feature>
<gene>
    <name evidence="8" type="primary">nfsB</name>
    <name evidence="8" type="ORF">ACFPO9_24500</name>
</gene>
<dbReference type="EC" id="1.5.1.34" evidence="8"/>